<dbReference type="PANTHER" id="PTHR12848">
    <property type="entry name" value="REGULATORY-ASSOCIATED PROTEIN OF MTOR"/>
    <property type="match status" value="1"/>
</dbReference>
<dbReference type="SUPFAM" id="SSF50978">
    <property type="entry name" value="WD40 repeat-like"/>
    <property type="match status" value="1"/>
</dbReference>
<feature type="compositionally biased region" description="Polar residues" evidence="4">
    <location>
        <begin position="687"/>
        <end position="704"/>
    </location>
</feature>
<feature type="compositionally biased region" description="Polar residues" evidence="4">
    <location>
        <begin position="1413"/>
        <end position="1445"/>
    </location>
</feature>
<evidence type="ECO:0000256" key="1">
    <source>
        <dbReference type="ARBA" id="ARBA00009257"/>
    </source>
</evidence>
<sequence>MPATLSQSFSLKAHRADDSEPDDPPLSSVNDRASIVMRPRSKPNDIPEENLPEHIDSQRMPNHWTHRTDPFTYPRSMVISSLQLSIPLSVERTLTTDAILCLCLNIGVDPPGCVKPEKFAVLEAWVDPYKKNRKDATGMADVVLDYSVSRDAIMRSLQEQYTKMQKKLVVHTLVDPSTEAIQRKCSHLRRSGRGRILFHYNGHGVPTPTSNGDFWAFDEAFEQYVPCSPQFIYNALGSPTIYVWECANAEALMNAVKKVHAQRASEYQKQQESLKNEQHPMSGPPRSSGPNKRTILPYPEDIHFAATLLNGELPTNPELPADLFTSCLTNPIRMALRFWVCQNPSVAGVTMEEAEMLPGSTIDRRTPLGELNWIFVTITDSIAWSVLPQEMFYKLFRQDTIVASLFRNFLLADRIMRFYDCQPTCSPALPATHKHPMWEKWDTEVDICLKQLPKLLNAEKCRVRREKMRHRQEIRNDVERKRMMAYQRGNGRNKNLPVQMLIPGQLMTYVSHGLVSDDSDDEPSPKEFYDEDYQFKHSMYFSNQLRAFQVWLQHARMAVSQYLDSGDPNDKPRSLSLEAPPGLESSEELPVILQVVLSHSYRLRALALFYQFISLGPWAVEQASAIKITPYITKLLNSESLEIRNVLIMICARLVASDLMVLQSLGRNNYAYFISYLVSNLPINSQTEGHPRSQVRQMDTSQPQADFEAHSPDDNGTSGYNDKLVYTVCAASAFFLTVFCRNNPAAQAACFKFPCQVPGGTITLMDVYFEYLRDHEDETSERAQFNIWALLSMSKLWSTNLDIKWFAVTRKGSGLSNLTSVPGGSYGSREYSHPCMVLEILSNKLLNNNPHMRSAVLYAIRTLVSGLNQICTDPQHCEYVCLVRAQLYSCLLSATNDGSPMVRQELAISIGGAVYGEHPAAFIKAISLLIDGETGQPRRFTSSTSDLSFDLGPSSIYSEKHTKVLSETILDLTRTLLVLSEDPHPEVRRSAQRIVDTMLQAYLHSTYYYKQYHCLQNVFNQHVQQSSQRMGQQTSLPINQNLLPLVGGVSCTDNASINSQSANPLPTLRQSNSIGELEHNRPKTAVSSLQRSNTMTMGSKRTSSPLPVVWESHKSVGRSPSLPYSQEAPADSGASQHSVENKSNIDLKRQESEMARYIDERLKMIESAWLEWAQDELEGTMCQSYLIDWLGAQYAEINLGNSDPIVSNEKVVERAEKARRVQRVVNDVQKMSKRSTYLPWNEITTLGHRFPTTTSIHHPFESHLILAQKNGNIVTYDWDNKRVLSQFSSNLEGESSKYSTIRSLHLLNPNQQAILLVGCGDGTVKIFKDYYSTSSPLPVNSDKKGLDLAPDLMSAFRVLSEQQSNLDYSFPQLRSVSSMSSLGGPAGIMSRTPNAKRHSVGQSVVEPHLIAAQGTTSGSHKNSLNYTNHGTTRNSGRSAALSLSSTVPATRTADSGSLVLDWNQYNGYIYAGGSRSKLIKVWDIKSEQCVRELLPRFVDGINCMSVDQQMGNIIVAGSGLGHLRVFDCRKPDRTNCIQSWREHEGSQIVGCHMKPGLTEVISASSSGEIKIWDFRHNKSVFTIDSATTGQNITHFSVHQQIPVMASVSDTAVKVWNSRGSNIGTIPNTAFLHGATSPTYSTFSRVTLHPYLPVATLGWNNGSMINIEPRTSGPRSSS</sequence>
<accession>A0A9W8A5F6</accession>
<organism evidence="6 7">
    <name type="scientific">Mycoemilia scoparia</name>
    <dbReference type="NCBI Taxonomy" id="417184"/>
    <lineage>
        <taxon>Eukaryota</taxon>
        <taxon>Fungi</taxon>
        <taxon>Fungi incertae sedis</taxon>
        <taxon>Zoopagomycota</taxon>
        <taxon>Kickxellomycotina</taxon>
        <taxon>Kickxellomycetes</taxon>
        <taxon>Kickxellales</taxon>
        <taxon>Kickxellaceae</taxon>
        <taxon>Mycoemilia</taxon>
    </lineage>
</organism>
<dbReference type="GO" id="GO:0031931">
    <property type="term" value="C:TORC1 complex"/>
    <property type="evidence" value="ECO:0007669"/>
    <property type="project" value="InterPro"/>
</dbReference>
<feature type="compositionally biased region" description="Polar residues" evidence="4">
    <location>
        <begin position="1"/>
        <end position="10"/>
    </location>
</feature>
<evidence type="ECO:0000256" key="4">
    <source>
        <dbReference type="SAM" id="MobiDB-lite"/>
    </source>
</evidence>
<dbReference type="InterPro" id="IPR011989">
    <property type="entry name" value="ARM-like"/>
</dbReference>
<feature type="region of interest" description="Disordered" evidence="4">
    <location>
        <begin position="1412"/>
        <end position="1445"/>
    </location>
</feature>
<dbReference type="InterPro" id="IPR016024">
    <property type="entry name" value="ARM-type_fold"/>
</dbReference>
<dbReference type="Gene3D" id="1.25.10.10">
    <property type="entry name" value="Leucine-rich Repeat Variant"/>
    <property type="match status" value="1"/>
</dbReference>
<dbReference type="Proteomes" id="UP001150538">
    <property type="component" value="Unassembled WGS sequence"/>
</dbReference>
<dbReference type="InterPro" id="IPR029347">
    <property type="entry name" value="Raptor_N"/>
</dbReference>
<reference evidence="6" key="1">
    <citation type="submission" date="2022-07" db="EMBL/GenBank/DDBJ databases">
        <title>Phylogenomic reconstructions and comparative analyses of Kickxellomycotina fungi.</title>
        <authorList>
            <person name="Reynolds N.K."/>
            <person name="Stajich J.E."/>
            <person name="Barry K."/>
            <person name="Grigoriev I.V."/>
            <person name="Crous P."/>
            <person name="Smith M.E."/>
        </authorList>
    </citation>
    <scope>NUCLEOTIDE SEQUENCE</scope>
    <source>
        <strain evidence="6">NBRC 100468</strain>
    </source>
</reference>
<evidence type="ECO:0000313" key="7">
    <source>
        <dbReference type="Proteomes" id="UP001150538"/>
    </source>
</evidence>
<keyword evidence="2" id="KW-0853">WD repeat</keyword>
<dbReference type="GO" id="GO:0030674">
    <property type="term" value="F:protein-macromolecule adaptor activity"/>
    <property type="evidence" value="ECO:0007669"/>
    <property type="project" value="TreeGrafter"/>
</dbReference>
<feature type="region of interest" description="Disordered" evidence="4">
    <location>
        <begin position="687"/>
        <end position="716"/>
    </location>
</feature>
<evidence type="ECO:0000313" key="6">
    <source>
        <dbReference type="EMBL" id="KAJ1919977.1"/>
    </source>
</evidence>
<dbReference type="GO" id="GO:0010506">
    <property type="term" value="P:regulation of autophagy"/>
    <property type="evidence" value="ECO:0007669"/>
    <property type="project" value="TreeGrafter"/>
</dbReference>
<dbReference type="Pfam" id="PF14538">
    <property type="entry name" value="Raptor_N"/>
    <property type="match status" value="1"/>
</dbReference>
<dbReference type="GO" id="GO:0071230">
    <property type="term" value="P:cellular response to amino acid stimulus"/>
    <property type="evidence" value="ECO:0007669"/>
    <property type="project" value="TreeGrafter"/>
</dbReference>
<feature type="compositionally biased region" description="Polar residues" evidence="4">
    <location>
        <begin position="1085"/>
        <end position="1105"/>
    </location>
</feature>
<dbReference type="EMBL" id="JANBPU010000019">
    <property type="protein sequence ID" value="KAJ1919977.1"/>
    <property type="molecule type" value="Genomic_DNA"/>
</dbReference>
<dbReference type="InterPro" id="IPR004083">
    <property type="entry name" value="Raptor"/>
</dbReference>
<keyword evidence="7" id="KW-1185">Reference proteome</keyword>
<keyword evidence="3" id="KW-0677">Repeat</keyword>
<dbReference type="PRINTS" id="PR01547">
    <property type="entry name" value="YEAST176DUF"/>
</dbReference>
<dbReference type="SMART" id="SM01302">
    <property type="entry name" value="Raptor_N"/>
    <property type="match status" value="1"/>
</dbReference>
<dbReference type="GO" id="GO:0005737">
    <property type="term" value="C:cytoplasm"/>
    <property type="evidence" value="ECO:0007669"/>
    <property type="project" value="TreeGrafter"/>
</dbReference>
<feature type="compositionally biased region" description="Polar residues" evidence="4">
    <location>
        <begin position="1057"/>
        <end position="1074"/>
    </location>
</feature>
<dbReference type="InterPro" id="IPR015943">
    <property type="entry name" value="WD40/YVTN_repeat-like_dom_sf"/>
</dbReference>
<dbReference type="GO" id="GO:0031929">
    <property type="term" value="P:TOR signaling"/>
    <property type="evidence" value="ECO:0007669"/>
    <property type="project" value="InterPro"/>
</dbReference>
<dbReference type="InterPro" id="IPR036322">
    <property type="entry name" value="WD40_repeat_dom_sf"/>
</dbReference>
<name>A0A9W8A5F6_9FUNG</name>
<comment type="caution">
    <text evidence="6">The sequence shown here is derived from an EMBL/GenBank/DDBJ whole genome shotgun (WGS) entry which is preliminary data.</text>
</comment>
<proteinExistence type="inferred from homology"/>
<dbReference type="Gene3D" id="2.130.10.10">
    <property type="entry name" value="YVTN repeat-like/Quinoprotein amine dehydrogenase"/>
    <property type="match status" value="1"/>
</dbReference>
<feature type="region of interest" description="Disordered" evidence="4">
    <location>
        <begin position="1057"/>
        <end position="1147"/>
    </location>
</feature>
<dbReference type="GO" id="GO:0030307">
    <property type="term" value="P:positive regulation of cell growth"/>
    <property type="evidence" value="ECO:0007669"/>
    <property type="project" value="TreeGrafter"/>
</dbReference>
<feature type="domain" description="Raptor N-terminal CASPase-like" evidence="5">
    <location>
        <begin position="92"/>
        <end position="257"/>
    </location>
</feature>
<protein>
    <submittedName>
        <fullName evidence="6">Target of rapamycin complex 1 subunit kog1</fullName>
    </submittedName>
</protein>
<dbReference type="InterPro" id="IPR001680">
    <property type="entry name" value="WD40_rpt"/>
</dbReference>
<dbReference type="PANTHER" id="PTHR12848:SF16">
    <property type="entry name" value="REGULATORY-ASSOCIATED PROTEIN OF MTOR"/>
    <property type="match status" value="1"/>
</dbReference>
<evidence type="ECO:0000256" key="3">
    <source>
        <dbReference type="ARBA" id="ARBA00022737"/>
    </source>
</evidence>
<gene>
    <name evidence="6" type="primary">KOG1</name>
    <name evidence="6" type="ORF">H4219_001638</name>
</gene>
<evidence type="ECO:0000256" key="2">
    <source>
        <dbReference type="ARBA" id="ARBA00022574"/>
    </source>
</evidence>
<feature type="region of interest" description="Disordered" evidence="4">
    <location>
        <begin position="563"/>
        <end position="582"/>
    </location>
</feature>
<dbReference type="SUPFAM" id="SSF48371">
    <property type="entry name" value="ARM repeat"/>
    <property type="match status" value="1"/>
</dbReference>
<dbReference type="SMART" id="SM00320">
    <property type="entry name" value="WD40"/>
    <property type="match status" value="5"/>
</dbReference>
<dbReference type="OrthoDB" id="10262360at2759"/>
<evidence type="ECO:0000259" key="5">
    <source>
        <dbReference type="SMART" id="SM01302"/>
    </source>
</evidence>
<dbReference type="GO" id="GO:0009267">
    <property type="term" value="P:cellular response to starvation"/>
    <property type="evidence" value="ECO:0007669"/>
    <property type="project" value="TreeGrafter"/>
</dbReference>
<feature type="region of interest" description="Disordered" evidence="4">
    <location>
        <begin position="1"/>
        <end position="53"/>
    </location>
</feature>
<comment type="similarity">
    <text evidence="1">Belongs to the WD repeat RAPTOR family.</text>
</comment>
<feature type="region of interest" description="Disordered" evidence="4">
    <location>
        <begin position="264"/>
        <end position="292"/>
    </location>
</feature>